<evidence type="ECO:0000256" key="2">
    <source>
        <dbReference type="SAM" id="Phobius"/>
    </source>
</evidence>
<keyword evidence="2" id="KW-0812">Transmembrane</keyword>
<dbReference type="Gene3D" id="2.60.40.1850">
    <property type="match status" value="1"/>
</dbReference>
<feature type="transmembrane region" description="Helical" evidence="2">
    <location>
        <begin position="275"/>
        <end position="294"/>
    </location>
</feature>
<dbReference type="Proteomes" id="UP000004423">
    <property type="component" value="Unassembled WGS sequence"/>
</dbReference>
<sequence length="304" mass="33493">MTKKTEKEEDMTKAATNRILQGIIVFMLGLSAMTGPVYADKGQLYSCLIQRDYRHPVSGVIEDSGGENAFDIGQGMVEGTVYNNGLLEASESGELVLTFRMSLADFSGHYHFWVQSGGRGDFQVVDYRVTHQGTDSNGTTKDIAITLPDINSVIRGSMFVEPMGREVVFYLSPAGLEAGYSGDMVAQLVTETDEYQDRQDKVVKEAVAPKVVDKSQSLDQETKKSQEQVVPKSASSSTLTAKKLHQKKSSKLGLTTSLDQKTEEKSKGKKALPVIIYYLPTLFLILGGAAAWVWRKRRKDDKTS</sequence>
<keyword evidence="2" id="KW-0472">Membrane</keyword>
<feature type="domain" description="Cell surface protein Shp haem-binding" evidence="3">
    <location>
        <begin position="42"/>
        <end position="187"/>
    </location>
</feature>
<dbReference type="InterPro" id="IPR037250">
    <property type="entry name" value="NEAT_dom_sf"/>
</dbReference>
<protein>
    <recommendedName>
        <fullName evidence="3">Cell surface protein Shp haem-binding domain-containing protein</fullName>
    </recommendedName>
</protein>
<gene>
    <name evidence="4" type="ORF">SCAZ3_09525</name>
</gene>
<evidence type="ECO:0000259" key="3">
    <source>
        <dbReference type="Pfam" id="PF11545"/>
    </source>
</evidence>
<dbReference type="GO" id="GO:0020037">
    <property type="term" value="F:heme binding"/>
    <property type="evidence" value="ECO:0007669"/>
    <property type="project" value="InterPro"/>
</dbReference>
<evidence type="ECO:0000313" key="5">
    <source>
        <dbReference type="Proteomes" id="UP000004423"/>
    </source>
</evidence>
<dbReference type="InterPro" id="IPR020985">
    <property type="entry name" value="Cell_surface_Shp_haem-bd"/>
</dbReference>
<reference evidence="4 5" key="1">
    <citation type="journal article" date="2012" name="PLoS ONE">
        <title>Gene Repertoire Evolution of Streptococcus pyogenes Inferred from Phylogenomic Analysis with Streptococcus canis and Streptococcus dysgalactiae.</title>
        <authorList>
            <person name="Lefebure T."/>
            <person name="Richards V.P."/>
            <person name="Lang P."/>
            <person name="Pavinski-Bitar P."/>
            <person name="Stanhope M.J."/>
        </authorList>
    </citation>
    <scope>NUCLEOTIDE SEQUENCE [LARGE SCALE GENOMIC DNA]</scope>
    <source>
        <strain evidence="4 5">FSL Z3-227</strain>
    </source>
</reference>
<accession>A0AAV3FTX2</accession>
<comment type="caution">
    <text evidence="4">The sequence shown here is derived from an EMBL/GenBank/DDBJ whole genome shotgun (WGS) entry which is preliminary data.</text>
</comment>
<organism evidence="4 5">
    <name type="scientific">Streptococcus canis FSL Z3-227</name>
    <dbReference type="NCBI Taxonomy" id="482234"/>
    <lineage>
        <taxon>Bacteria</taxon>
        <taxon>Bacillati</taxon>
        <taxon>Bacillota</taxon>
        <taxon>Bacilli</taxon>
        <taxon>Lactobacillales</taxon>
        <taxon>Streptococcaceae</taxon>
        <taxon>Streptococcus</taxon>
    </lineage>
</organism>
<dbReference type="AlphaFoldDB" id="A0AAV3FTX2"/>
<proteinExistence type="predicted"/>
<dbReference type="EMBL" id="AIDX01000001">
    <property type="protein sequence ID" value="EIQ82590.1"/>
    <property type="molecule type" value="Genomic_DNA"/>
</dbReference>
<evidence type="ECO:0000256" key="1">
    <source>
        <dbReference type="SAM" id="MobiDB-lite"/>
    </source>
</evidence>
<name>A0AAV3FTX2_STRCB</name>
<feature type="compositionally biased region" description="Low complexity" evidence="1">
    <location>
        <begin position="232"/>
        <end position="241"/>
    </location>
</feature>
<keyword evidence="2" id="KW-1133">Transmembrane helix</keyword>
<dbReference type="Pfam" id="PF11545">
    <property type="entry name" value="HemeBinding_Shp"/>
    <property type="match status" value="1"/>
</dbReference>
<feature type="region of interest" description="Disordered" evidence="1">
    <location>
        <begin position="214"/>
        <end position="246"/>
    </location>
</feature>
<evidence type="ECO:0000313" key="4">
    <source>
        <dbReference type="EMBL" id="EIQ82590.1"/>
    </source>
</evidence>